<dbReference type="SUPFAM" id="SSF56059">
    <property type="entry name" value="Glutathione synthetase ATP-binding domain-like"/>
    <property type="match status" value="1"/>
</dbReference>
<reference evidence="3 4" key="1">
    <citation type="submission" date="2021-01" db="EMBL/GenBank/DDBJ databases">
        <title>Whole genome shotgun sequence of Planobispora siamensis NBRC 107568.</title>
        <authorList>
            <person name="Komaki H."/>
            <person name="Tamura T."/>
        </authorList>
    </citation>
    <scope>NUCLEOTIDE SEQUENCE [LARGE SCALE GENOMIC DNA]</scope>
    <source>
        <strain evidence="3 4">NBRC 107568</strain>
    </source>
</reference>
<dbReference type="GO" id="GO:0005524">
    <property type="term" value="F:ATP binding"/>
    <property type="evidence" value="ECO:0007669"/>
    <property type="project" value="InterPro"/>
</dbReference>
<dbReference type="Pfam" id="PF01326">
    <property type="entry name" value="PPDK_N"/>
    <property type="match status" value="2"/>
</dbReference>
<keyword evidence="4" id="KW-1185">Reference proteome</keyword>
<sequence>MTTTRTAAPVVVRLPADRPDLGGKGEGLNRLMAAGLPVPPTAVVTAAAYRDVAADPRVRELTEAARAGSTVADTADEVFLNAPLDCAVEAEIVAAARAVGAGGRLAVRSSAGAEDTADFSFAGQYRSVLDVPADDPGAVLRAVRLVWASLWHPAPCAYRRAWGVSEEQAVMSVVLMRMVPAVLSGVVFTRDPGGETGRMRAETVTGLAEGLVSGTRTPEVWSLPREPDTVLPSPRGELAALALAAERLFGRPQDIEWAWDGQRVWLVQSRAITTVPGDGCDTPQDDAELMSTGVDEMLPGVLPPLLWEINAFLVEEALRAVFDEVGANPAHRDGAHELLRRVRGRAALDLSLLKEVAAAIPGASERDLEREYFGHQAHDDGPPARRRRSPLQDLRVFASRRRALIEAATVLVAVDDLAGPGLELGDLDDRALLAYRLRLLDLGARAMSAEFAAAASAVAAYRQLEVILTRYLGEAEAAGAAQLLTAGAGMAAPKSPWSSMAVFAGPTWDEQATTPPDRVPRAAERRRSRAGIEERLRRNPRWRRMRILTGQVVDVRLHLLRRVADEATEGLTRRERVKAAVLAVGGLVRRAHLELGRRLCERGWLADPADVDLLTETELRAALAGSGPPSGTLAVRRRWLERYRDDGPCPCGSPESRPSLRRRSPGARPCAAGRPASAGPPAGPGR</sequence>
<comment type="caution">
    <text evidence="3">The sequence shown here is derived from an EMBL/GenBank/DDBJ whole genome shotgun (WGS) entry which is preliminary data.</text>
</comment>
<feature type="region of interest" description="Disordered" evidence="1">
    <location>
        <begin position="643"/>
        <end position="686"/>
    </location>
</feature>
<gene>
    <name evidence="3" type="ORF">Psi01_69560</name>
</gene>
<proteinExistence type="predicted"/>
<dbReference type="PANTHER" id="PTHR43615">
    <property type="entry name" value="PHOSPHOENOLPYRUVATE SYNTHASE-RELATED"/>
    <property type="match status" value="1"/>
</dbReference>
<evidence type="ECO:0000313" key="4">
    <source>
        <dbReference type="Proteomes" id="UP000619788"/>
    </source>
</evidence>
<dbReference type="RefSeq" id="WP_204068373.1">
    <property type="nucleotide sequence ID" value="NZ_BOOJ01000064.1"/>
</dbReference>
<evidence type="ECO:0000256" key="1">
    <source>
        <dbReference type="SAM" id="MobiDB-lite"/>
    </source>
</evidence>
<dbReference type="InterPro" id="IPR002192">
    <property type="entry name" value="PPDK_AMP/ATP-bd"/>
</dbReference>
<evidence type="ECO:0000259" key="2">
    <source>
        <dbReference type="Pfam" id="PF01326"/>
    </source>
</evidence>
<dbReference type="AlphaFoldDB" id="A0A8J3SKX7"/>
<protein>
    <recommendedName>
        <fullName evidence="2">Pyruvate phosphate dikinase AMP/ATP-binding domain-containing protein</fullName>
    </recommendedName>
</protein>
<dbReference type="Proteomes" id="UP000619788">
    <property type="component" value="Unassembled WGS sequence"/>
</dbReference>
<feature type="compositionally biased region" description="Low complexity" evidence="1">
    <location>
        <begin position="666"/>
        <end position="680"/>
    </location>
</feature>
<dbReference type="GO" id="GO:0016301">
    <property type="term" value="F:kinase activity"/>
    <property type="evidence" value="ECO:0007669"/>
    <property type="project" value="InterPro"/>
</dbReference>
<dbReference type="InterPro" id="IPR051549">
    <property type="entry name" value="PEP_Utilizing_Enz"/>
</dbReference>
<name>A0A8J3SKX7_9ACTN</name>
<evidence type="ECO:0000313" key="3">
    <source>
        <dbReference type="EMBL" id="GIH96326.1"/>
    </source>
</evidence>
<feature type="domain" description="Pyruvate phosphate dikinase AMP/ATP-binding" evidence="2">
    <location>
        <begin position="21"/>
        <end position="227"/>
    </location>
</feature>
<accession>A0A8J3SKX7</accession>
<dbReference type="Gene3D" id="3.30.470.20">
    <property type="entry name" value="ATP-grasp fold, B domain"/>
    <property type="match status" value="2"/>
</dbReference>
<dbReference type="Gene3D" id="3.30.1490.20">
    <property type="entry name" value="ATP-grasp fold, A domain"/>
    <property type="match status" value="1"/>
</dbReference>
<dbReference type="EMBL" id="BOOJ01000064">
    <property type="protein sequence ID" value="GIH96326.1"/>
    <property type="molecule type" value="Genomic_DNA"/>
</dbReference>
<organism evidence="3 4">
    <name type="scientific">Planobispora siamensis</name>
    <dbReference type="NCBI Taxonomy" id="936338"/>
    <lineage>
        <taxon>Bacteria</taxon>
        <taxon>Bacillati</taxon>
        <taxon>Actinomycetota</taxon>
        <taxon>Actinomycetes</taxon>
        <taxon>Streptosporangiales</taxon>
        <taxon>Streptosporangiaceae</taxon>
        <taxon>Planobispora</taxon>
    </lineage>
</organism>
<feature type="domain" description="Pyruvate phosphate dikinase AMP/ATP-binding" evidence="2">
    <location>
        <begin position="237"/>
        <end position="275"/>
    </location>
</feature>
<dbReference type="InterPro" id="IPR013815">
    <property type="entry name" value="ATP_grasp_subdomain_1"/>
</dbReference>
<dbReference type="PANTHER" id="PTHR43615:SF1">
    <property type="entry name" value="PPDK_N DOMAIN-CONTAINING PROTEIN"/>
    <property type="match status" value="1"/>
</dbReference>